<gene>
    <name evidence="1" type="ORF">BJ969_005318</name>
</gene>
<keyword evidence="2" id="KW-1185">Reference proteome</keyword>
<dbReference type="Proteomes" id="UP000580474">
    <property type="component" value="Unassembled WGS sequence"/>
</dbReference>
<protein>
    <recommendedName>
        <fullName evidence="3">PE domain-containing protein</fullName>
    </recommendedName>
</protein>
<accession>A0A840NK22</accession>
<name>A0A840NK22_9PSEU</name>
<dbReference type="Pfam" id="PF10824">
    <property type="entry name" value="T7SS_ESX_EspC"/>
    <property type="match status" value="1"/>
</dbReference>
<dbReference type="EMBL" id="JACHIV010000001">
    <property type="protein sequence ID" value="MBB5072230.1"/>
    <property type="molecule type" value="Genomic_DNA"/>
</dbReference>
<comment type="caution">
    <text evidence="1">The sequence shown here is derived from an EMBL/GenBank/DDBJ whole genome shotgun (WGS) entry which is preliminary data.</text>
</comment>
<reference evidence="1 2" key="1">
    <citation type="submission" date="2020-08" db="EMBL/GenBank/DDBJ databases">
        <title>Sequencing the genomes of 1000 actinobacteria strains.</title>
        <authorList>
            <person name="Klenk H.-P."/>
        </authorList>
    </citation>
    <scope>NUCLEOTIDE SEQUENCE [LARGE SCALE GENOMIC DNA]</scope>
    <source>
        <strain evidence="1 2">DSM 45582</strain>
    </source>
</reference>
<dbReference type="RefSeq" id="WP_184483439.1">
    <property type="nucleotide sequence ID" value="NZ_JACHIV010000001.1"/>
</dbReference>
<sequence>MAELDDSAGRLFASPEELHRSANTAQHIIDDFREQTVRKFQLNPEQAGNDELTRALQAFQEDSSRAGTELAGEAAELTDRLRATADDYARIDADLERALITALDRG</sequence>
<proteinExistence type="predicted"/>
<dbReference type="InterPro" id="IPR022536">
    <property type="entry name" value="EspC"/>
</dbReference>
<evidence type="ECO:0000313" key="2">
    <source>
        <dbReference type="Proteomes" id="UP000580474"/>
    </source>
</evidence>
<dbReference type="AlphaFoldDB" id="A0A840NK22"/>
<dbReference type="GO" id="GO:0009306">
    <property type="term" value="P:protein secretion"/>
    <property type="evidence" value="ECO:0007669"/>
    <property type="project" value="InterPro"/>
</dbReference>
<evidence type="ECO:0000313" key="1">
    <source>
        <dbReference type="EMBL" id="MBB5072230.1"/>
    </source>
</evidence>
<organism evidence="1 2">
    <name type="scientific">Saccharopolyspora gloriosae</name>
    <dbReference type="NCBI Taxonomy" id="455344"/>
    <lineage>
        <taxon>Bacteria</taxon>
        <taxon>Bacillati</taxon>
        <taxon>Actinomycetota</taxon>
        <taxon>Actinomycetes</taxon>
        <taxon>Pseudonocardiales</taxon>
        <taxon>Pseudonocardiaceae</taxon>
        <taxon>Saccharopolyspora</taxon>
    </lineage>
</organism>
<evidence type="ECO:0008006" key="3">
    <source>
        <dbReference type="Google" id="ProtNLM"/>
    </source>
</evidence>